<sequence>MLSKFIIRNGKLESKIVFFGFSILLILWENGDKMAKILFAKLVNKR</sequence>
<protein>
    <submittedName>
        <fullName evidence="1">Uncharacterized protein</fullName>
    </submittedName>
</protein>
<organism evidence="1">
    <name type="scientific">Siphoviridae sp. ctbrg2</name>
    <dbReference type="NCBI Taxonomy" id="2823589"/>
    <lineage>
        <taxon>Viruses</taxon>
        <taxon>Duplodnaviria</taxon>
        <taxon>Heunggongvirae</taxon>
        <taxon>Uroviricota</taxon>
        <taxon>Caudoviricetes</taxon>
    </lineage>
</organism>
<evidence type="ECO:0000313" key="1">
    <source>
        <dbReference type="EMBL" id="DAD68898.1"/>
    </source>
</evidence>
<proteinExistence type="predicted"/>
<accession>A0A8S5LG28</accession>
<name>A0A8S5LG28_9CAUD</name>
<reference evidence="1" key="1">
    <citation type="journal article" date="2021" name="Proc. Natl. Acad. Sci. U.S.A.">
        <title>A Catalog of Tens of Thousands of Viruses from Human Metagenomes Reveals Hidden Associations with Chronic Diseases.</title>
        <authorList>
            <person name="Tisza M.J."/>
            <person name="Buck C.B."/>
        </authorList>
    </citation>
    <scope>NUCLEOTIDE SEQUENCE</scope>
    <source>
        <strain evidence="1">Ctbrg2</strain>
    </source>
</reference>
<dbReference type="EMBL" id="BK014711">
    <property type="protein sequence ID" value="DAD68898.1"/>
    <property type="molecule type" value="Genomic_DNA"/>
</dbReference>